<dbReference type="Gene3D" id="2.30.30.40">
    <property type="entry name" value="SH3 Domains"/>
    <property type="match status" value="3"/>
</dbReference>
<reference evidence="2" key="1">
    <citation type="submission" date="2016-10" db="EMBL/GenBank/DDBJ databases">
        <authorList>
            <person name="de Groot N.N."/>
        </authorList>
    </citation>
    <scope>NUCLEOTIDE SEQUENCE</scope>
</reference>
<dbReference type="Gene3D" id="2.40.50.180">
    <property type="entry name" value="CheA-289, Domain 4"/>
    <property type="match status" value="3"/>
</dbReference>
<dbReference type="InterPro" id="IPR039315">
    <property type="entry name" value="CheW"/>
</dbReference>
<dbReference type="InterPro" id="IPR036061">
    <property type="entry name" value="CheW-like_dom_sf"/>
</dbReference>
<proteinExistence type="predicted"/>
<protein>
    <submittedName>
        <fullName evidence="2">Positive regulator of CheA protein activity (CheW)</fullName>
    </submittedName>
</protein>
<sequence length="456" mass="51901">MQIQEILIIQNAHESYGISTEYINQISRVPELMPLPLRPSGIRGLCSVGGNVVSMIDMNLLLDLEEVDLSVNKSRMVSLNDELASNTLLVSDVYNTVEIDQANIDYLDNIDDPIIAIYKYNDLLIQVLSLEELFLRIKKVNIPKKEVITGKIKENTIIEEDSTRFLIFSMSNERYALEIDYLQEIILADSEFTEVAGSSKELVGLITLREELLMVIDLRIYYGFEAKKSDENRILVISYNGKKIGLYIDAIIDIKNFYKRNVEYMHDTFEGNKIAGVIHDEEYLISFFNEQLILEILKTNDAFVESGTKNVNSDESEDYAMEVIVFKLGKKEYAFDIECVDEIIDIVASTEVAFTDKAIDGIINIRGQIVTTISLFHKLNLETVINEDSKIIVCNINDNRIGFVVDSVSDILTVKEEDVKEEHDGYFENILHLDNGKRLVLSMDIDKIVAKEKTDA</sequence>
<feature type="domain" description="CheW-like" evidence="1">
    <location>
        <begin position="162"/>
        <end position="299"/>
    </location>
</feature>
<dbReference type="Pfam" id="PF01584">
    <property type="entry name" value="CheW"/>
    <property type="match status" value="3"/>
</dbReference>
<dbReference type="GO" id="GO:0006935">
    <property type="term" value="P:chemotaxis"/>
    <property type="evidence" value="ECO:0007669"/>
    <property type="project" value="InterPro"/>
</dbReference>
<dbReference type="AlphaFoldDB" id="A0A1W1CIW9"/>
<dbReference type="PANTHER" id="PTHR22617:SF23">
    <property type="entry name" value="CHEMOTAXIS PROTEIN CHEW"/>
    <property type="match status" value="1"/>
</dbReference>
<dbReference type="SUPFAM" id="SSF50341">
    <property type="entry name" value="CheW-like"/>
    <property type="match status" value="3"/>
</dbReference>
<dbReference type="PANTHER" id="PTHR22617">
    <property type="entry name" value="CHEMOTAXIS SENSOR HISTIDINE KINASE-RELATED"/>
    <property type="match status" value="1"/>
</dbReference>
<accession>A0A1W1CIW9</accession>
<dbReference type="SMART" id="SM00260">
    <property type="entry name" value="CheW"/>
    <property type="match status" value="3"/>
</dbReference>
<dbReference type="PROSITE" id="PS50851">
    <property type="entry name" value="CHEW"/>
    <property type="match status" value="3"/>
</dbReference>
<feature type="domain" description="CheW-like" evidence="1">
    <location>
        <begin position="320"/>
        <end position="454"/>
    </location>
</feature>
<feature type="domain" description="CheW-like" evidence="1">
    <location>
        <begin position="3"/>
        <end position="139"/>
    </location>
</feature>
<dbReference type="EMBL" id="FPHF01000089">
    <property type="protein sequence ID" value="SFV65798.1"/>
    <property type="molecule type" value="Genomic_DNA"/>
</dbReference>
<dbReference type="InterPro" id="IPR002545">
    <property type="entry name" value="CheW-lke_dom"/>
</dbReference>
<name>A0A1W1CIW9_9ZZZZ</name>
<dbReference type="GO" id="GO:0007165">
    <property type="term" value="P:signal transduction"/>
    <property type="evidence" value="ECO:0007669"/>
    <property type="project" value="InterPro"/>
</dbReference>
<organism evidence="2">
    <name type="scientific">hydrothermal vent metagenome</name>
    <dbReference type="NCBI Taxonomy" id="652676"/>
    <lineage>
        <taxon>unclassified sequences</taxon>
        <taxon>metagenomes</taxon>
        <taxon>ecological metagenomes</taxon>
    </lineage>
</organism>
<evidence type="ECO:0000313" key="2">
    <source>
        <dbReference type="EMBL" id="SFV65798.1"/>
    </source>
</evidence>
<gene>
    <name evidence="2" type="ORF">MNB_SM-4-1022</name>
</gene>
<dbReference type="GO" id="GO:0005829">
    <property type="term" value="C:cytosol"/>
    <property type="evidence" value="ECO:0007669"/>
    <property type="project" value="TreeGrafter"/>
</dbReference>
<evidence type="ECO:0000259" key="1">
    <source>
        <dbReference type="PROSITE" id="PS50851"/>
    </source>
</evidence>